<keyword evidence="1" id="KW-0812">Transmembrane</keyword>
<feature type="transmembrane region" description="Helical" evidence="1">
    <location>
        <begin position="46"/>
        <end position="70"/>
    </location>
</feature>
<evidence type="ECO:0000313" key="2">
    <source>
        <dbReference type="EMBL" id="MQW02701.1"/>
    </source>
</evidence>
<evidence type="ECO:0000256" key="1">
    <source>
        <dbReference type="SAM" id="Phobius"/>
    </source>
</evidence>
<sequence>MVGKMLVASTNPHLPSAAGRWMGAEHVHGRRGTLRKKPSFSPRWRAALPMIVTFCLVWLGYLSIVTIVIATDPYDIYRWGARLKLTRNDVPRDVVVRWVDVVSKQSGINTFLVGGSTTAMYSPDDISAVLGENVVAYNLSYGGPRPMDRDIVLDQLAINAQAKRIIITFDWMYILDSEKMRQGFPEYLYDEQISDDIRMVDLKSLRRTWKVLLGETSYEAQDDERYAKFTERQYRSFQMPAQMAELQGLIEEYRSVVDAPSGRTCASFNAVNEQLVPRIRKFVEKGAQVDVIMPILSYANYYFRMSDISATLLDEVLLSRRCFVKSIDTLPNVRVFAWDDDPRIAGDLGNFRDPGHVYNPGLLRRTLTSLSTGENRLTAADVEAYERRIRTEVKNYRLRNSYLERTARK</sequence>
<dbReference type="EMBL" id="WISP01000025">
    <property type="protein sequence ID" value="MQW02701.1"/>
    <property type="molecule type" value="Genomic_DNA"/>
</dbReference>
<dbReference type="RefSeq" id="WP_153317883.1">
    <property type="nucleotide sequence ID" value="NZ_WISP01000025.1"/>
</dbReference>
<protein>
    <submittedName>
        <fullName evidence="2">TonB-dependent receptor</fullName>
    </submittedName>
</protein>
<organism evidence="2">
    <name type="scientific">Rhizobium meliloti</name>
    <name type="common">Ensifer meliloti</name>
    <name type="synonym">Sinorhizobium meliloti</name>
    <dbReference type="NCBI Taxonomy" id="382"/>
    <lineage>
        <taxon>Bacteria</taxon>
        <taxon>Pseudomonadati</taxon>
        <taxon>Pseudomonadota</taxon>
        <taxon>Alphaproteobacteria</taxon>
        <taxon>Hyphomicrobiales</taxon>
        <taxon>Rhizobiaceae</taxon>
        <taxon>Sinorhizobium/Ensifer group</taxon>
        <taxon>Sinorhizobium</taxon>
    </lineage>
</organism>
<comment type="caution">
    <text evidence="2">The sequence shown here is derived from an EMBL/GenBank/DDBJ whole genome shotgun (WGS) entry which is preliminary data.</text>
</comment>
<accession>A0A6A7ZLF0</accession>
<gene>
    <name evidence="2" type="ORF">GHK45_02305</name>
</gene>
<reference evidence="2" key="1">
    <citation type="journal article" date="2013" name="Genome Biol.">
        <title>Comparative genomics of the core and accessory genomes of 48 Sinorhizobium strains comprising five genospecies.</title>
        <authorList>
            <person name="Sugawara M."/>
            <person name="Epstein B."/>
            <person name="Badgley B.D."/>
            <person name="Unno T."/>
            <person name="Xu L."/>
            <person name="Reese J."/>
            <person name="Gyaneshwar P."/>
            <person name="Denny R."/>
            <person name="Mudge J."/>
            <person name="Bharti A.K."/>
            <person name="Farmer A.D."/>
            <person name="May G.D."/>
            <person name="Woodward J.E."/>
            <person name="Medigue C."/>
            <person name="Vallenet D."/>
            <person name="Lajus A."/>
            <person name="Rouy Z."/>
            <person name="Martinez-Vaz B."/>
            <person name="Tiffin P."/>
            <person name="Young N.D."/>
            <person name="Sadowsky M.J."/>
        </authorList>
    </citation>
    <scope>NUCLEOTIDE SEQUENCE</scope>
    <source>
        <strain evidence="2">M30</strain>
    </source>
</reference>
<proteinExistence type="predicted"/>
<keyword evidence="2" id="KW-0675">Receptor</keyword>
<keyword evidence="1" id="KW-0472">Membrane</keyword>
<name>A0A6A7ZLF0_RHIML</name>
<dbReference type="AlphaFoldDB" id="A0A6A7ZLF0"/>
<keyword evidence="1" id="KW-1133">Transmembrane helix</keyword>